<dbReference type="EMBL" id="JAQMWT010000341">
    <property type="protein sequence ID" value="KAJ8603990.1"/>
    <property type="molecule type" value="Genomic_DNA"/>
</dbReference>
<gene>
    <name evidence="2" type="ORF">CTAYLR_003372</name>
</gene>
<feature type="compositionally biased region" description="Basic and acidic residues" evidence="1">
    <location>
        <begin position="335"/>
        <end position="356"/>
    </location>
</feature>
<feature type="region of interest" description="Disordered" evidence="1">
    <location>
        <begin position="241"/>
        <end position="356"/>
    </location>
</feature>
<proteinExistence type="predicted"/>
<protein>
    <submittedName>
        <fullName evidence="2">Uncharacterized protein</fullName>
    </submittedName>
</protein>
<keyword evidence="3" id="KW-1185">Reference proteome</keyword>
<feature type="compositionally biased region" description="Pro residues" evidence="1">
    <location>
        <begin position="315"/>
        <end position="331"/>
    </location>
</feature>
<organism evidence="2 3">
    <name type="scientific">Chrysophaeum taylorii</name>
    <dbReference type="NCBI Taxonomy" id="2483200"/>
    <lineage>
        <taxon>Eukaryota</taxon>
        <taxon>Sar</taxon>
        <taxon>Stramenopiles</taxon>
        <taxon>Ochrophyta</taxon>
        <taxon>Pelagophyceae</taxon>
        <taxon>Pelagomonadales</taxon>
        <taxon>Pelagomonadaceae</taxon>
        <taxon>Chrysophaeum</taxon>
    </lineage>
</organism>
<reference evidence="2" key="1">
    <citation type="submission" date="2023-01" db="EMBL/GenBank/DDBJ databases">
        <title>Metagenome sequencing of chrysophaentin producing Chrysophaeum taylorii.</title>
        <authorList>
            <person name="Davison J."/>
            <person name="Bewley C."/>
        </authorList>
    </citation>
    <scope>NUCLEOTIDE SEQUENCE</scope>
    <source>
        <strain evidence="2">NIES-1699</strain>
    </source>
</reference>
<evidence type="ECO:0000256" key="1">
    <source>
        <dbReference type="SAM" id="MobiDB-lite"/>
    </source>
</evidence>
<sequence>MLTDENEIASAEGDLAAMRIHANRLAPGYVRTKMDEALSKMEKAIGGARRSVAASADFVVVEKQEEFESEVAREAWSRVLRALDAGEGPRPRSGHECVALCIHALLASREPGFPGLRCVGVPKQPAATSIDGFAAPVRDLEPGRLLPEAWNAQPNAPAFKYRRDGVFRPDARTPAEIIELECASDKPDFVKIFLVSQTRGPLHDDEIAVDFEGAGNSNNYVLPANRVDELADYVRDVVAPRLAPPEPPAKRPLPSFEPHGMPDARPDPSAKGTKAPFFDGMLVGPSHPVFGGPPSVPAPRHDPLVPGDTARLPNPTFPGAPPRPLKPPSLPGEPNFDHLKPPDNLLPRDDHDSMFL</sequence>
<dbReference type="AlphaFoldDB" id="A0AAD7XMF3"/>
<name>A0AAD7XMF3_9STRA</name>
<dbReference type="Proteomes" id="UP001230188">
    <property type="component" value="Unassembled WGS sequence"/>
</dbReference>
<evidence type="ECO:0000313" key="3">
    <source>
        <dbReference type="Proteomes" id="UP001230188"/>
    </source>
</evidence>
<evidence type="ECO:0000313" key="2">
    <source>
        <dbReference type="EMBL" id="KAJ8603990.1"/>
    </source>
</evidence>
<accession>A0AAD7XMF3</accession>
<comment type="caution">
    <text evidence="2">The sequence shown here is derived from an EMBL/GenBank/DDBJ whole genome shotgun (WGS) entry which is preliminary data.</text>
</comment>
<feature type="compositionally biased region" description="Pro residues" evidence="1">
    <location>
        <begin position="242"/>
        <end position="251"/>
    </location>
</feature>